<evidence type="ECO:0000259" key="1">
    <source>
        <dbReference type="Pfam" id="PF24764"/>
    </source>
</evidence>
<dbReference type="Pfam" id="PF24764">
    <property type="entry name" value="rva_4"/>
    <property type="match status" value="1"/>
</dbReference>
<dbReference type="InParanoid" id="A0A409WBJ2"/>
<gene>
    <name evidence="2" type="ORF">CVT24_000811</name>
</gene>
<name>A0A409WBJ2_9AGAR</name>
<feature type="domain" description="Integrase core" evidence="1">
    <location>
        <begin position="59"/>
        <end position="138"/>
    </location>
</feature>
<dbReference type="InterPro" id="IPR058913">
    <property type="entry name" value="Integrase_dom_put"/>
</dbReference>
<dbReference type="AlphaFoldDB" id="A0A409WBJ2"/>
<accession>A0A409WBJ2</accession>
<evidence type="ECO:0000313" key="2">
    <source>
        <dbReference type="EMBL" id="PPQ75874.1"/>
    </source>
</evidence>
<reference evidence="2 3" key="1">
    <citation type="journal article" date="2018" name="Evol. Lett.">
        <title>Horizontal gene cluster transfer increased hallucinogenic mushroom diversity.</title>
        <authorList>
            <person name="Reynolds H.T."/>
            <person name="Vijayakumar V."/>
            <person name="Gluck-Thaler E."/>
            <person name="Korotkin H.B."/>
            <person name="Matheny P.B."/>
            <person name="Slot J.C."/>
        </authorList>
    </citation>
    <scope>NUCLEOTIDE SEQUENCE [LARGE SCALE GENOMIC DNA]</scope>
    <source>
        <strain evidence="2 3">2629</strain>
    </source>
</reference>
<proteinExistence type="predicted"/>
<sequence>LDTTIGHVYLDYVEKYKAVPVTFVVDKGSETGILFAHQTALRETYAPNIDSGIFRPVQHMRSVNNTPIEGVWHWYRKTFGQNIKDVIRSGYSDGIFQPDSTLHKNLFYWLWPQIVQSQLDQFSEYWNNHRIRKQAEKSNMSGKSPRHGFTVPEAPAEDCKIEVDQVVIEALRAQISIPREEAMRWVDEDFDVSAKEAFATIGHPSLTNPLTGWEVFSQMLAVLPEATQTI</sequence>
<keyword evidence="3" id="KW-1185">Reference proteome</keyword>
<comment type="caution">
    <text evidence="2">The sequence shown here is derived from an EMBL/GenBank/DDBJ whole genome shotgun (WGS) entry which is preliminary data.</text>
</comment>
<feature type="non-terminal residue" evidence="2">
    <location>
        <position position="1"/>
    </location>
</feature>
<dbReference type="Proteomes" id="UP000284842">
    <property type="component" value="Unassembled WGS sequence"/>
</dbReference>
<dbReference type="STRING" id="181874.A0A409WBJ2"/>
<dbReference type="OrthoDB" id="2993821at2759"/>
<protein>
    <recommendedName>
        <fullName evidence="1">Integrase core domain-containing protein</fullName>
    </recommendedName>
</protein>
<organism evidence="2 3">
    <name type="scientific">Panaeolus cyanescens</name>
    <dbReference type="NCBI Taxonomy" id="181874"/>
    <lineage>
        <taxon>Eukaryota</taxon>
        <taxon>Fungi</taxon>
        <taxon>Dikarya</taxon>
        <taxon>Basidiomycota</taxon>
        <taxon>Agaricomycotina</taxon>
        <taxon>Agaricomycetes</taxon>
        <taxon>Agaricomycetidae</taxon>
        <taxon>Agaricales</taxon>
        <taxon>Agaricineae</taxon>
        <taxon>Galeropsidaceae</taxon>
        <taxon>Panaeolus</taxon>
    </lineage>
</organism>
<evidence type="ECO:0000313" key="3">
    <source>
        <dbReference type="Proteomes" id="UP000284842"/>
    </source>
</evidence>
<dbReference type="EMBL" id="NHTK01005632">
    <property type="protein sequence ID" value="PPQ75874.1"/>
    <property type="molecule type" value="Genomic_DNA"/>
</dbReference>